<dbReference type="InterPro" id="IPR036812">
    <property type="entry name" value="NAD(P)_OxRdtase_dom_sf"/>
</dbReference>
<protein>
    <submittedName>
        <fullName evidence="2">Oxidoreductase</fullName>
    </submittedName>
</protein>
<dbReference type="Gene3D" id="3.20.20.100">
    <property type="entry name" value="NADP-dependent oxidoreductase domain"/>
    <property type="match status" value="1"/>
</dbReference>
<dbReference type="EMBL" id="AP025739">
    <property type="protein sequence ID" value="BDI28510.1"/>
    <property type="molecule type" value="Genomic_DNA"/>
</dbReference>
<dbReference type="GO" id="GO:0016491">
    <property type="term" value="F:oxidoreductase activity"/>
    <property type="evidence" value="ECO:0007669"/>
    <property type="project" value="UniProtKB-KW"/>
</dbReference>
<dbReference type="InterPro" id="IPR020471">
    <property type="entry name" value="AKR"/>
</dbReference>
<dbReference type="PRINTS" id="PR00069">
    <property type="entry name" value="ALDKETRDTASE"/>
</dbReference>
<dbReference type="OrthoDB" id="9772407at2"/>
<dbReference type="KEGG" id="ccot:CCAX7_005610"/>
<evidence type="ECO:0000313" key="2">
    <source>
        <dbReference type="EMBL" id="BDI28510.1"/>
    </source>
</evidence>
<accession>A0A402D398</accession>
<dbReference type="FunFam" id="3.20.20.100:FF:000004">
    <property type="entry name" value="Oxidoreductase, aldo/keto reductase"/>
    <property type="match status" value="1"/>
</dbReference>
<dbReference type="Proteomes" id="UP000287394">
    <property type="component" value="Chromosome"/>
</dbReference>
<dbReference type="GO" id="GO:0005829">
    <property type="term" value="C:cytosol"/>
    <property type="evidence" value="ECO:0007669"/>
    <property type="project" value="UniProtKB-ARBA"/>
</dbReference>
<dbReference type="PANTHER" id="PTHR43364:SF4">
    <property type="entry name" value="NAD(P)-LINKED OXIDOREDUCTASE SUPERFAMILY PROTEIN"/>
    <property type="match status" value="1"/>
</dbReference>
<dbReference type="InterPro" id="IPR023210">
    <property type="entry name" value="NADP_OxRdtase_dom"/>
</dbReference>
<name>A0A402D398_9BACT</name>
<keyword evidence="3" id="KW-1185">Reference proteome</keyword>
<dbReference type="PANTHER" id="PTHR43364">
    <property type="entry name" value="NADH-SPECIFIC METHYLGLYOXAL REDUCTASE-RELATED"/>
    <property type="match status" value="1"/>
</dbReference>
<organism evidence="2 3">
    <name type="scientific">Capsulimonas corticalis</name>
    <dbReference type="NCBI Taxonomy" id="2219043"/>
    <lineage>
        <taxon>Bacteria</taxon>
        <taxon>Bacillati</taxon>
        <taxon>Armatimonadota</taxon>
        <taxon>Armatimonadia</taxon>
        <taxon>Capsulimonadales</taxon>
        <taxon>Capsulimonadaceae</taxon>
        <taxon>Capsulimonas</taxon>
    </lineage>
</organism>
<evidence type="ECO:0000313" key="3">
    <source>
        <dbReference type="Proteomes" id="UP000287394"/>
    </source>
</evidence>
<dbReference type="InterPro" id="IPR050523">
    <property type="entry name" value="AKR_Detox_Biosynth"/>
</dbReference>
<dbReference type="RefSeq" id="WP_119323972.1">
    <property type="nucleotide sequence ID" value="NZ_AP025739.1"/>
</dbReference>
<proteinExistence type="predicted"/>
<dbReference type="AlphaFoldDB" id="A0A402D398"/>
<dbReference type="SUPFAM" id="SSF51430">
    <property type="entry name" value="NAD(P)-linked oxidoreductase"/>
    <property type="match status" value="1"/>
</dbReference>
<reference evidence="2 3" key="1">
    <citation type="journal article" date="2019" name="Int. J. Syst. Evol. Microbiol.">
        <title>Capsulimonas corticalis gen. nov., sp. nov., an aerobic capsulated bacterium, of a novel bacterial order, Capsulimonadales ord. nov., of the class Armatimonadia of the phylum Armatimonadetes.</title>
        <authorList>
            <person name="Li J."/>
            <person name="Kudo C."/>
            <person name="Tonouchi A."/>
        </authorList>
    </citation>
    <scope>NUCLEOTIDE SEQUENCE [LARGE SCALE GENOMIC DNA]</scope>
    <source>
        <strain evidence="2 3">AX-7</strain>
    </source>
</reference>
<evidence type="ECO:0000256" key="1">
    <source>
        <dbReference type="ARBA" id="ARBA00023002"/>
    </source>
</evidence>
<dbReference type="CDD" id="cd19080">
    <property type="entry name" value="AKR_AKR9A_9B"/>
    <property type="match status" value="1"/>
</dbReference>
<sequence>MRYQIFGRRTGLRVSELSLGCGTFGTTWGYGAEPAEARRIFDSYVEAGGNFFDTADAYQSGESERLLGEFIAANRDDFVVATKYTMAIAPGAGISVTGNSRKNMVRAVEASLKRLNTDRIDLYWVHHADEVTPMDEIMRGLDDLVRAGKILYIGLSDFPAWRTAYAATLADMRGWAPLAGQQIEYSLVERTPERDLLPMAQAFGLGTVAWSPLGGGLLTGKYRSGDKDARSGSNLAALLHVENDARKTATLDALETVAEEIGFDPGQTAIAWVLAKGHIPILGPRTQAQLAGNLGAVNVTLSADQIQRLDDASAISLGFPHELKTRFAEVREGTMGGVPHLFDLSPIPVR</sequence>
<gene>
    <name evidence="2" type="ORF">CCAX7_005610</name>
</gene>
<dbReference type="Pfam" id="PF00248">
    <property type="entry name" value="Aldo_ket_red"/>
    <property type="match status" value="1"/>
</dbReference>
<keyword evidence="1" id="KW-0560">Oxidoreductase</keyword>